<dbReference type="Gene3D" id="2.40.40.20">
    <property type="match status" value="1"/>
</dbReference>
<keyword evidence="3" id="KW-0560">Oxidoreductase</keyword>
<dbReference type="PROSITE" id="PS00490">
    <property type="entry name" value="MOLYBDOPTERIN_PROK_2"/>
    <property type="match status" value="1"/>
</dbReference>
<keyword evidence="8" id="KW-1185">Reference proteome</keyword>
<organism evidence="7 8">
    <name type="scientific">Methanothermobacter defluvii</name>
    <dbReference type="NCBI Taxonomy" id="49339"/>
    <lineage>
        <taxon>Archaea</taxon>
        <taxon>Methanobacteriati</taxon>
        <taxon>Methanobacteriota</taxon>
        <taxon>Methanomada group</taxon>
        <taxon>Methanobacteria</taxon>
        <taxon>Methanobacteriales</taxon>
        <taxon>Methanobacteriaceae</taxon>
        <taxon>Methanothermobacter</taxon>
    </lineage>
</organism>
<dbReference type="Gene3D" id="3.40.50.740">
    <property type="match status" value="1"/>
</dbReference>
<keyword evidence="4" id="KW-0408">Iron</keyword>
<dbReference type="FunFam" id="3.40.228.10:FF:000002">
    <property type="entry name" value="Formate dehydrogenase subunit alpha"/>
    <property type="match status" value="1"/>
</dbReference>
<dbReference type="GO" id="GO:0008863">
    <property type="term" value="F:formate dehydrogenase (NAD+) activity"/>
    <property type="evidence" value="ECO:0007669"/>
    <property type="project" value="InterPro"/>
</dbReference>
<dbReference type="GO" id="GO:0022904">
    <property type="term" value="P:respiratory electron transport chain"/>
    <property type="evidence" value="ECO:0007669"/>
    <property type="project" value="TreeGrafter"/>
</dbReference>
<keyword evidence="2" id="KW-0479">Metal-binding</keyword>
<dbReference type="PANTHER" id="PTHR43105:SF14">
    <property type="entry name" value="FORMATE DEHYDROGENASE H"/>
    <property type="match status" value="1"/>
</dbReference>
<evidence type="ECO:0000313" key="7">
    <source>
        <dbReference type="EMBL" id="REE26366.1"/>
    </source>
</evidence>
<dbReference type="FunFam" id="2.20.25.90:FF:000006">
    <property type="entry name" value="Formate dehydrogenase alpha subunit"/>
    <property type="match status" value="1"/>
</dbReference>
<dbReference type="NCBIfam" id="TIGR01591">
    <property type="entry name" value="Fdh-alpha"/>
    <property type="match status" value="1"/>
</dbReference>
<proteinExistence type="predicted"/>
<dbReference type="Gene3D" id="3.40.228.10">
    <property type="entry name" value="Dimethylsulfoxide Reductase, domain 2"/>
    <property type="match status" value="1"/>
</dbReference>
<dbReference type="Pfam" id="PF01568">
    <property type="entry name" value="Molydop_binding"/>
    <property type="match status" value="1"/>
</dbReference>
<evidence type="ECO:0000256" key="4">
    <source>
        <dbReference type="ARBA" id="ARBA00023004"/>
    </source>
</evidence>
<dbReference type="InterPro" id="IPR006657">
    <property type="entry name" value="MoPterin_dinucl-bd_dom"/>
</dbReference>
<dbReference type="SUPFAM" id="SSF53706">
    <property type="entry name" value="Formate dehydrogenase/DMSO reductase, domains 1-3"/>
    <property type="match status" value="1"/>
</dbReference>
<evidence type="ECO:0000256" key="3">
    <source>
        <dbReference type="ARBA" id="ARBA00023002"/>
    </source>
</evidence>
<dbReference type="Proteomes" id="UP000256864">
    <property type="component" value="Unassembled WGS sequence"/>
</dbReference>
<evidence type="ECO:0000256" key="2">
    <source>
        <dbReference type="ARBA" id="ARBA00022723"/>
    </source>
</evidence>
<dbReference type="InterPro" id="IPR050123">
    <property type="entry name" value="Prok_molybdopt-oxidoreductase"/>
</dbReference>
<feature type="domain" description="4Fe-4S Mo/W bis-MGD-type" evidence="6">
    <location>
        <begin position="3"/>
        <end position="59"/>
    </location>
</feature>
<dbReference type="RefSeq" id="WP_115892644.1">
    <property type="nucleotide sequence ID" value="NZ_QREL01000002.1"/>
</dbReference>
<gene>
    <name evidence="7" type="ORF">C7452_1328</name>
</gene>
<dbReference type="InterPro" id="IPR041925">
    <property type="entry name" value="CT_Formate-Dh_H"/>
</dbReference>
<comment type="caution">
    <text evidence="7">The sequence shown here is derived from an EMBL/GenBank/DDBJ whole genome shotgun (WGS) entry which is preliminary data.</text>
</comment>
<keyword evidence="1" id="KW-0004">4Fe-4S</keyword>
<evidence type="ECO:0000256" key="5">
    <source>
        <dbReference type="ARBA" id="ARBA00023014"/>
    </source>
</evidence>
<dbReference type="Pfam" id="PF04879">
    <property type="entry name" value="Molybdop_Fe4S4"/>
    <property type="match status" value="1"/>
</dbReference>
<dbReference type="EMBL" id="QREL01000002">
    <property type="protein sequence ID" value="REE26366.1"/>
    <property type="molecule type" value="Genomic_DNA"/>
</dbReference>
<dbReference type="InterPro" id="IPR009010">
    <property type="entry name" value="Asp_de-COase-like_dom_sf"/>
</dbReference>
<dbReference type="GO" id="GO:0051539">
    <property type="term" value="F:4 iron, 4 sulfur cluster binding"/>
    <property type="evidence" value="ECO:0007669"/>
    <property type="project" value="UniProtKB-KW"/>
</dbReference>
<dbReference type="GO" id="GO:0043546">
    <property type="term" value="F:molybdopterin cofactor binding"/>
    <property type="evidence" value="ECO:0007669"/>
    <property type="project" value="InterPro"/>
</dbReference>
<dbReference type="CDD" id="cd02753">
    <property type="entry name" value="MopB_Formate-Dh-H"/>
    <property type="match status" value="1"/>
</dbReference>
<dbReference type="SMART" id="SM00926">
    <property type="entry name" value="Molybdop_Fe4S4"/>
    <property type="match status" value="1"/>
</dbReference>
<dbReference type="InterPro" id="IPR006963">
    <property type="entry name" value="Mopterin_OxRdtase_4Fe-4S_dom"/>
</dbReference>
<dbReference type="CDD" id="cd02790">
    <property type="entry name" value="MopB_CT_Formate-Dh_H"/>
    <property type="match status" value="1"/>
</dbReference>
<dbReference type="InterPro" id="IPR006655">
    <property type="entry name" value="Mopterin_OxRdtase_prok_CS"/>
</dbReference>
<dbReference type="GO" id="GO:0016020">
    <property type="term" value="C:membrane"/>
    <property type="evidence" value="ECO:0007669"/>
    <property type="project" value="TreeGrafter"/>
</dbReference>
<reference evidence="7 8" key="1">
    <citation type="submission" date="2018-07" db="EMBL/GenBank/DDBJ databases">
        <title>Genomic Encyclopedia of Type Strains, Phase IV (KMG-IV): sequencing the most valuable type-strain genomes for metagenomic binning, comparative biology and taxonomic classification.</title>
        <authorList>
            <person name="Goeker M."/>
        </authorList>
    </citation>
    <scope>NUCLEOTIDE SEQUENCE [LARGE SCALE GENOMIC DNA]</scope>
    <source>
        <strain evidence="7 8">DSM 7466</strain>
    </source>
</reference>
<evidence type="ECO:0000259" key="6">
    <source>
        <dbReference type="PROSITE" id="PS51669"/>
    </source>
</evidence>
<dbReference type="GO" id="GO:0003954">
    <property type="term" value="F:NADH dehydrogenase activity"/>
    <property type="evidence" value="ECO:0007669"/>
    <property type="project" value="TreeGrafter"/>
</dbReference>
<evidence type="ECO:0000256" key="1">
    <source>
        <dbReference type="ARBA" id="ARBA00022485"/>
    </source>
</evidence>
<accession>A0A371NBI4</accession>
<dbReference type="GO" id="GO:0046872">
    <property type="term" value="F:metal ion binding"/>
    <property type="evidence" value="ECO:0007669"/>
    <property type="project" value="UniProtKB-KW"/>
</dbReference>
<dbReference type="InterPro" id="IPR041924">
    <property type="entry name" value="Formate_Dh-H_N"/>
</dbReference>
<dbReference type="InterPro" id="IPR006656">
    <property type="entry name" value="Mopterin_OxRdtase"/>
</dbReference>
<dbReference type="PANTHER" id="PTHR43105">
    <property type="entry name" value="RESPIRATORY NITRATE REDUCTASE"/>
    <property type="match status" value="1"/>
</dbReference>
<dbReference type="InterPro" id="IPR006478">
    <property type="entry name" value="Formate_DH_asu"/>
</dbReference>
<evidence type="ECO:0000313" key="8">
    <source>
        <dbReference type="Proteomes" id="UP000256864"/>
    </source>
</evidence>
<keyword evidence="5" id="KW-0411">Iron-sulfur</keyword>
<sequence length="681" mass="75157">MKLEYIPTVCPYCGCGCGLNVVTIDGKVEGVEPWKRHPLNEGKLCPKGNFSYQFVGRDDRLTKPLIKENGEFREASWDEATSLIASKLEEYRGEDPDSLAFLASARCTNEENYLLQKFARAVIGTQNVDHCARLCHGPSVAGLAKTFGSGAMTNSISDIEESSCIFIIGSNTAEQHPLIWRRVLRAKANGAKLIVADPRVSPTAKMADIYLPFKPGTDVPLMNAMMNVIIEEGLEDREFIEKRTKDFEKLKETVKNYKPEEAEKITLTPADKIREAAIEYAKADSAAILFAMGITQHITGTDNVVSTANLAMLTGNVGKRGAGVNPLRGQNNVQGACDMGALSAFYPGYQKVIEEDATEKMSCAWGCSDLKCTPGLTVVEMMNAAAEGKLKAMYIMGENPMVSDPDIQHVKESLENLEFLVVQDIFLTETAELADVVLPASAWSEKNGTYTSTERRVQYIRKAADAPGEAKDDWQIICEIANKMGADGFKFSSAEDIFEEIREVTPQYAGMNPERLVKPEGLHWPCPDETHPGTPILHTEQFATPDGLGIFFPVEYRELAETPDSEYPFILTTGRIIFHYHTGTMTRRSETLDREVPTGFVEINDEDALELGIKNGDMVKVKTRRGEIEITARVTPEIMKGVLFIPFHFAECAANMLTSADELDPEAKMPELKVSAASISK</sequence>
<dbReference type="GO" id="GO:0015942">
    <property type="term" value="P:formate metabolic process"/>
    <property type="evidence" value="ECO:0007669"/>
    <property type="project" value="InterPro"/>
</dbReference>
<dbReference type="AlphaFoldDB" id="A0A371NBI4"/>
<dbReference type="PROSITE" id="PS51669">
    <property type="entry name" value="4FE4S_MOW_BIS_MGD"/>
    <property type="match status" value="1"/>
</dbReference>
<name>A0A371NBI4_9EURY</name>
<dbReference type="Gene3D" id="2.20.25.90">
    <property type="entry name" value="ADC-like domains"/>
    <property type="match status" value="1"/>
</dbReference>
<protein>
    <submittedName>
        <fullName evidence="7">Formate dehydrogenase major subunit</fullName>
    </submittedName>
</protein>
<dbReference type="SUPFAM" id="SSF50692">
    <property type="entry name" value="ADC-like"/>
    <property type="match status" value="1"/>
</dbReference>
<dbReference type="Pfam" id="PF00384">
    <property type="entry name" value="Molybdopterin"/>
    <property type="match status" value="1"/>
</dbReference>